<sequence length="334" mass="35829">MSDPARSNKVSSYLQTSSFWSSSSHIGPTRNRIMTEGNSQQDQAGGMEREFKRGEILLTMEKAGNSWQPSRLARGEEGFLDLRIHHAIEAERQRALYEIVASMRRSPAPSSTRLSTEARPCFPSHGLAPDQPSRLLPTPNPVPDPVPEGFVDEPPPHPNPVLGFVPEGFMDEPPPHPDPVSGPVPEWFMDELPPHPDPVSGPVPEGFLDEEDASSLPAIIGSYVTGLLNSYVASLLIACTYVASLLFAGSARAGRLHSGSVGDGLRAGRLNSCPPSEDPSAHPGRIFVLFLFCGRLGSASYLQTSSFRSSSPHIGPTRNPNMTDSGSGGMGSVL</sequence>
<gene>
    <name evidence="2" type="ORF">CRENBAI_024703</name>
</gene>
<evidence type="ECO:0000313" key="3">
    <source>
        <dbReference type="Proteomes" id="UP001311232"/>
    </source>
</evidence>
<dbReference type="Proteomes" id="UP001311232">
    <property type="component" value="Unassembled WGS sequence"/>
</dbReference>
<feature type="region of interest" description="Disordered" evidence="1">
    <location>
        <begin position="1"/>
        <end position="47"/>
    </location>
</feature>
<proteinExistence type="predicted"/>
<evidence type="ECO:0000256" key="1">
    <source>
        <dbReference type="SAM" id="MobiDB-lite"/>
    </source>
</evidence>
<reference evidence="2 3" key="1">
    <citation type="submission" date="2021-06" db="EMBL/GenBank/DDBJ databases">
        <authorList>
            <person name="Palmer J.M."/>
        </authorList>
    </citation>
    <scope>NUCLEOTIDE SEQUENCE [LARGE SCALE GENOMIC DNA]</scope>
    <source>
        <strain evidence="2 3">MEX-2019</strain>
        <tissue evidence="2">Muscle</tissue>
    </source>
</reference>
<accession>A0AAV9RAE6</accession>
<keyword evidence="3" id="KW-1185">Reference proteome</keyword>
<dbReference type="AlphaFoldDB" id="A0AAV9RAE6"/>
<comment type="caution">
    <text evidence="2">The sequence shown here is derived from an EMBL/GenBank/DDBJ whole genome shotgun (WGS) entry which is preliminary data.</text>
</comment>
<name>A0AAV9RAE6_9TELE</name>
<organism evidence="2 3">
    <name type="scientific">Crenichthys baileyi</name>
    <name type="common">White River springfish</name>
    <dbReference type="NCBI Taxonomy" id="28760"/>
    <lineage>
        <taxon>Eukaryota</taxon>
        <taxon>Metazoa</taxon>
        <taxon>Chordata</taxon>
        <taxon>Craniata</taxon>
        <taxon>Vertebrata</taxon>
        <taxon>Euteleostomi</taxon>
        <taxon>Actinopterygii</taxon>
        <taxon>Neopterygii</taxon>
        <taxon>Teleostei</taxon>
        <taxon>Neoteleostei</taxon>
        <taxon>Acanthomorphata</taxon>
        <taxon>Ovalentaria</taxon>
        <taxon>Atherinomorphae</taxon>
        <taxon>Cyprinodontiformes</taxon>
        <taxon>Goodeidae</taxon>
        <taxon>Crenichthys</taxon>
    </lineage>
</organism>
<feature type="compositionally biased region" description="Polar residues" evidence="1">
    <location>
        <begin position="306"/>
        <end position="325"/>
    </location>
</feature>
<dbReference type="EMBL" id="JAHHUM010002094">
    <property type="protein sequence ID" value="KAK5606238.1"/>
    <property type="molecule type" value="Genomic_DNA"/>
</dbReference>
<feature type="region of interest" description="Disordered" evidence="1">
    <location>
        <begin position="306"/>
        <end position="334"/>
    </location>
</feature>
<evidence type="ECO:0000313" key="2">
    <source>
        <dbReference type="EMBL" id="KAK5606238.1"/>
    </source>
</evidence>
<protein>
    <submittedName>
        <fullName evidence="2">Uncharacterized protein</fullName>
    </submittedName>
</protein>
<feature type="compositionally biased region" description="Polar residues" evidence="1">
    <location>
        <begin position="8"/>
        <end position="26"/>
    </location>
</feature>
<feature type="region of interest" description="Disordered" evidence="1">
    <location>
        <begin position="104"/>
        <end position="142"/>
    </location>
</feature>